<dbReference type="PANTHER" id="PTHR13817">
    <property type="entry name" value="TITIN"/>
    <property type="match status" value="1"/>
</dbReference>
<evidence type="ECO:0000256" key="5">
    <source>
        <dbReference type="ARBA" id="ARBA00023054"/>
    </source>
</evidence>
<dbReference type="InterPro" id="IPR003961">
    <property type="entry name" value="FN3_dom"/>
</dbReference>
<dbReference type="InterPro" id="IPR007110">
    <property type="entry name" value="Ig-like_dom"/>
</dbReference>
<dbReference type="SUPFAM" id="SSF49265">
    <property type="entry name" value="Fibronectin type III"/>
    <property type="match status" value="3"/>
</dbReference>
<dbReference type="PROSITE" id="PS50835">
    <property type="entry name" value="IG_LIKE"/>
    <property type="match status" value="4"/>
</dbReference>
<dbReference type="FunFam" id="2.60.40.10:FF:000029">
    <property type="entry name" value="Myomesin 1"/>
    <property type="match status" value="3"/>
</dbReference>
<dbReference type="CDD" id="cd00096">
    <property type="entry name" value="Ig"/>
    <property type="match status" value="1"/>
</dbReference>
<keyword evidence="6" id="KW-0514">Muscle protein</keyword>
<comment type="function">
    <text evidence="8">May link the intermediate filament cytoskeleton to the M-disk of the myofibrils in striated muscle.</text>
</comment>
<feature type="domain" description="Fibronectin type-III" evidence="13">
    <location>
        <begin position="799"/>
        <end position="896"/>
    </location>
</feature>
<dbReference type="SUPFAM" id="SSF48726">
    <property type="entry name" value="Immunoglobulin"/>
    <property type="match status" value="4"/>
</dbReference>
<comment type="subcellular location">
    <subcellularLocation>
        <location evidence="1">Cytoplasm</location>
    </subcellularLocation>
</comment>
<dbReference type="FunFam" id="2.60.40.10:FF:000179">
    <property type="entry name" value="Myomesin 2"/>
    <property type="match status" value="1"/>
</dbReference>
<dbReference type="PROSITE" id="PS50853">
    <property type="entry name" value="FN3"/>
    <property type="match status" value="5"/>
</dbReference>
<evidence type="ECO:0000256" key="8">
    <source>
        <dbReference type="ARBA" id="ARBA00053644"/>
    </source>
</evidence>
<dbReference type="Gene3D" id="2.60.40.10">
    <property type="entry name" value="Immunoglobulins"/>
    <property type="match status" value="12"/>
</dbReference>
<keyword evidence="7" id="KW-0393">Immunoglobulin domain</keyword>
<evidence type="ECO:0000256" key="10">
    <source>
        <dbReference type="ARBA" id="ARBA00082261"/>
    </source>
</evidence>
<feature type="domain" description="Fibronectin type-III" evidence="13">
    <location>
        <begin position="697"/>
        <end position="792"/>
    </location>
</feature>
<keyword evidence="3" id="KW-0963">Cytoplasm</keyword>
<dbReference type="FunFam" id="2.60.40.10:FF:000233">
    <property type="entry name" value="Myomesin 1"/>
    <property type="match status" value="1"/>
</dbReference>
<dbReference type="SMART" id="SM00409">
    <property type="entry name" value="IG"/>
    <property type="match status" value="5"/>
</dbReference>
<dbReference type="PRINTS" id="PR00014">
    <property type="entry name" value="FNTYPEIII"/>
</dbReference>
<reference evidence="14" key="1">
    <citation type="submission" date="2022-03" db="EMBL/GenBank/DDBJ databases">
        <authorList>
            <person name="Alioto T."/>
            <person name="Alioto T."/>
            <person name="Gomez Garrido J."/>
        </authorList>
    </citation>
    <scope>NUCLEOTIDE SEQUENCE</scope>
</reference>
<evidence type="ECO:0000313" key="14">
    <source>
        <dbReference type="EMBL" id="CAH2222481.1"/>
    </source>
</evidence>
<dbReference type="EMBL" id="OW240912">
    <property type="protein sequence ID" value="CAH2222481.1"/>
    <property type="molecule type" value="Genomic_DNA"/>
</dbReference>
<dbReference type="GO" id="GO:0005737">
    <property type="term" value="C:cytoplasm"/>
    <property type="evidence" value="ECO:0007669"/>
    <property type="project" value="UniProtKB-SubCell"/>
</dbReference>
<dbReference type="FunFam" id="2.60.40.10:FF:000197">
    <property type="entry name" value="Myomesin 1"/>
    <property type="match status" value="1"/>
</dbReference>
<feature type="domain" description="Ig-like" evidence="12">
    <location>
        <begin position="146"/>
        <end position="238"/>
    </location>
</feature>
<dbReference type="SMART" id="SM00408">
    <property type="entry name" value="IGc2"/>
    <property type="match status" value="3"/>
</dbReference>
<keyword evidence="15" id="KW-1185">Reference proteome</keyword>
<proteinExistence type="predicted"/>
<evidence type="ECO:0000313" key="15">
    <source>
        <dbReference type="Proteomes" id="UP001295444"/>
    </source>
</evidence>
<evidence type="ECO:0000256" key="7">
    <source>
        <dbReference type="ARBA" id="ARBA00023319"/>
    </source>
</evidence>
<feature type="domain" description="Ig-like" evidence="12">
    <location>
        <begin position="1347"/>
        <end position="1416"/>
    </location>
</feature>
<dbReference type="SMART" id="SM00060">
    <property type="entry name" value="FN3"/>
    <property type="match status" value="5"/>
</dbReference>
<accession>A0AAD1R2B5</accession>
<feature type="domain" description="Ig-like" evidence="12">
    <location>
        <begin position="1114"/>
        <end position="1199"/>
    </location>
</feature>
<dbReference type="InterPro" id="IPR036116">
    <property type="entry name" value="FN3_sf"/>
</dbReference>
<dbReference type="InterPro" id="IPR036179">
    <property type="entry name" value="Ig-like_dom_sf"/>
</dbReference>
<dbReference type="InterPro" id="IPR003599">
    <property type="entry name" value="Ig_sub"/>
</dbReference>
<dbReference type="InterPro" id="IPR050964">
    <property type="entry name" value="Striated_Muscle_Regulatory"/>
</dbReference>
<sequence length="1438" mass="162353">MQLKNMVFISYIKMEKRFTFYEREEEESEQKKQSLQMESATLKRKFRTSEEEFDDIPVSSVDFSIARAEQVLRSTGEKWEPRDLWLETRDEKSTGYRNDMKKFEIKVTESCRALRVRADHKALRRVAEEKCRQTKEFRELCARRAPMFWIPLRAHCVWERMSVTLACTVLGNPKPSIQWFKNGVPIELRTSPPGKYKIQNEYGMLTLEIRRCTLEDSADYNVVATNAFGQATSFANVLVKQYHGLKSGWDSVSYPSLLPVYEGEFTSVMKPVFTREKESFALSCSVSSSLERYAPSIHWFRDGVLLKESDRRTISCMGCDVSLVGSPAYKEDEGLYMVSVPAASGHQEQSAYMFVKDADPEDIGAPGSPLCVQCHDVHKDCLLLSWTPPSDDRGSPVSGYYVERWDKSSNQWVPCNEVPTKICRFPVSGLTEGETYRFRVKAINKAGISLPSKASDPVTMRDPVKGEKEIVIPYDEQRKIVINKDELDVELVKVPTSPRNVRASEVSEDYIVLSWDEPDPCGKEPLTYYVQRSIAGSNSWQRINLDTPVNSTRLPVFGLEEGKSYCFRVQAVNKYGMSEQSESSEPISLQATLVVPPAPDHIMALRDTKTSAVVQWGKVECDPEILGYYLYSRFSGDTDWKPVNNKPLKCNRFTVPGLETGKDYEFCVRAVNEAGLGEQSPVSDPLNINEAIYCPSAPYDFALLCCGKDEMTIGWKAPKFTAGKDILGYLLDQHDSSELNWKDVNNEPITKRVCKITDLTEGNFYEFRGRSMNVAGVGDMSEPSDLFKCEEWTMAEPGPPYGVRCREVRNTSLMIHWDAPVYQGCSSVSGYLIEVLKEGSDEWKTVNENPVTDCHLRVSDLETGKSYKFRVLAINSAGSGSPSLPCDSVIAATKPGTNEIEVGVDDEGFIYLSFENPEPIDNPEFIWSKDYKGEPDPEKTEISKEGNKSKLVLTNPSEEDVGTYSVEVPNTDGISASHTLTEEELADLLKKSHDVRHPLIQLISGWNKEVLENGDVRLWLQVEKLSSAANLEMILNDSIIGNTPKRKINFDKENGLIEIIKEDFGVEDKGTYTAKVVDGKASNQFSLTLTGEDFDDTLDEANRKKKQWKKKNGPHFQEQLQWKVTDDCHVIITCKVNNITKETILKWSLDKKTLSNGQYDGQSGDGKLVIEKFSNAEKGHYKAVVQDKRGQDDSDLDISKEGFEEIMKEICRISALSASPLKCQGTAEGIKIFSDVKYFTESMNPTWYHKNKKLDSTEKVKSGSTMNQIWLQIINPTDTDKGLYTLEIFDGKNTHKRTLDLSGKAFDDALAEHQKFKETAIVEKNRAKVVRGLPDLATIMVDKTLCLTCHISGDPAPEICWVKNDKKVVFKDRYKLDVKGTVVTMTIEKICAEDTGRYSITVKNKYGSEVGQVTVSVFKHGEEPEELKKAWEKTQKPK</sequence>
<organism evidence="14 15">
    <name type="scientific">Pelobates cultripes</name>
    <name type="common">Western spadefoot toad</name>
    <dbReference type="NCBI Taxonomy" id="61616"/>
    <lineage>
        <taxon>Eukaryota</taxon>
        <taxon>Metazoa</taxon>
        <taxon>Chordata</taxon>
        <taxon>Craniata</taxon>
        <taxon>Vertebrata</taxon>
        <taxon>Euteleostomi</taxon>
        <taxon>Amphibia</taxon>
        <taxon>Batrachia</taxon>
        <taxon>Anura</taxon>
        <taxon>Pelobatoidea</taxon>
        <taxon>Pelobatidae</taxon>
        <taxon>Pelobates</taxon>
    </lineage>
</organism>
<dbReference type="FunFam" id="2.60.40.10:FF:000134">
    <property type="entry name" value="Myomesin 1"/>
    <property type="match status" value="1"/>
</dbReference>
<dbReference type="CDD" id="cd00063">
    <property type="entry name" value="FN3"/>
    <property type="match status" value="5"/>
</dbReference>
<comment type="subunit">
    <text evidence="2">Homodimer.</text>
</comment>
<feature type="domain" description="Ig-like" evidence="12">
    <location>
        <begin position="255"/>
        <end position="354"/>
    </location>
</feature>
<feature type="domain" description="Fibronectin type-III" evidence="13">
    <location>
        <begin position="497"/>
        <end position="592"/>
    </location>
</feature>
<evidence type="ECO:0000256" key="3">
    <source>
        <dbReference type="ARBA" id="ARBA00022490"/>
    </source>
</evidence>
<keyword evidence="4" id="KW-0677">Repeat</keyword>
<feature type="domain" description="Fibronectin type-III" evidence="13">
    <location>
        <begin position="368"/>
        <end position="463"/>
    </location>
</feature>
<evidence type="ECO:0000256" key="4">
    <source>
        <dbReference type="ARBA" id="ARBA00022737"/>
    </source>
</evidence>
<dbReference type="FunFam" id="2.60.40.10:FF:000347">
    <property type="entry name" value="Neuronal cell adhesion molecule"/>
    <property type="match status" value="1"/>
</dbReference>
<dbReference type="PANTHER" id="PTHR13817:SF89">
    <property type="entry name" value="MYOMESIN-3"/>
    <property type="match status" value="1"/>
</dbReference>
<dbReference type="Pfam" id="PF00041">
    <property type="entry name" value="fn3"/>
    <property type="match status" value="5"/>
</dbReference>
<dbReference type="FunFam" id="2.60.40.10:FF:000069">
    <property type="entry name" value="Alpha-protein kinase 3"/>
    <property type="match status" value="1"/>
</dbReference>
<evidence type="ECO:0000256" key="6">
    <source>
        <dbReference type="ARBA" id="ARBA00023179"/>
    </source>
</evidence>
<name>A0AAD1R2B5_PELCU</name>
<feature type="domain" description="Fibronectin type-III" evidence="13">
    <location>
        <begin position="598"/>
        <end position="691"/>
    </location>
</feature>
<evidence type="ECO:0000259" key="12">
    <source>
        <dbReference type="PROSITE" id="PS50835"/>
    </source>
</evidence>
<dbReference type="InterPro" id="IPR013783">
    <property type="entry name" value="Ig-like_fold"/>
</dbReference>
<protein>
    <recommendedName>
        <fullName evidence="9">Myomesin-3</fullName>
    </recommendedName>
    <alternativeName>
        <fullName evidence="10">Myomesin family member 3</fullName>
    </alternativeName>
</protein>
<keyword evidence="5 11" id="KW-0175">Coiled coil</keyword>
<evidence type="ECO:0000259" key="13">
    <source>
        <dbReference type="PROSITE" id="PS50853"/>
    </source>
</evidence>
<dbReference type="FunFam" id="2.60.40.10:FF:000192">
    <property type="entry name" value="Myomesin 1"/>
    <property type="match status" value="1"/>
</dbReference>
<dbReference type="GO" id="GO:0005198">
    <property type="term" value="F:structural molecule activity"/>
    <property type="evidence" value="ECO:0007669"/>
    <property type="project" value="UniProtKB-ARBA"/>
</dbReference>
<dbReference type="InterPro" id="IPR013098">
    <property type="entry name" value="Ig_I-set"/>
</dbReference>
<gene>
    <name evidence="14" type="ORF">PECUL_23A039852</name>
</gene>
<evidence type="ECO:0000256" key="11">
    <source>
        <dbReference type="SAM" id="Coils"/>
    </source>
</evidence>
<dbReference type="Pfam" id="PF07679">
    <property type="entry name" value="I-set"/>
    <property type="match status" value="3"/>
</dbReference>
<feature type="coiled-coil region" evidence="11">
    <location>
        <begin position="18"/>
        <end position="52"/>
    </location>
</feature>
<evidence type="ECO:0000256" key="9">
    <source>
        <dbReference type="ARBA" id="ARBA00071819"/>
    </source>
</evidence>
<dbReference type="Proteomes" id="UP001295444">
    <property type="component" value="Chromosome 01"/>
</dbReference>
<evidence type="ECO:0000256" key="1">
    <source>
        <dbReference type="ARBA" id="ARBA00004496"/>
    </source>
</evidence>
<dbReference type="FunFam" id="2.60.40.10:FF:000745">
    <property type="entry name" value="Myomesin 3"/>
    <property type="match status" value="1"/>
</dbReference>
<evidence type="ECO:0000256" key="2">
    <source>
        <dbReference type="ARBA" id="ARBA00011738"/>
    </source>
</evidence>
<dbReference type="InterPro" id="IPR003598">
    <property type="entry name" value="Ig_sub2"/>
</dbReference>